<feature type="non-terminal residue" evidence="1">
    <location>
        <position position="58"/>
    </location>
</feature>
<dbReference type="AlphaFoldDB" id="A0A812UD96"/>
<protein>
    <submittedName>
        <fullName evidence="1">Uncharacterized protein</fullName>
    </submittedName>
</protein>
<sequence>AQTANPLTKTIESGIVDDEEVEVEGCAKNLPRLVGELPSDRQARRRALESRLRIAHAK</sequence>
<dbReference type="EMBL" id="CAJNIZ010035780">
    <property type="protein sequence ID" value="CAE7561787.1"/>
    <property type="molecule type" value="Genomic_DNA"/>
</dbReference>
<evidence type="ECO:0000313" key="1">
    <source>
        <dbReference type="EMBL" id="CAE7561787.1"/>
    </source>
</evidence>
<proteinExistence type="predicted"/>
<accession>A0A812UD96</accession>
<keyword evidence="2" id="KW-1185">Reference proteome</keyword>
<reference evidence="1" key="1">
    <citation type="submission" date="2021-02" db="EMBL/GenBank/DDBJ databases">
        <authorList>
            <person name="Dougan E. K."/>
            <person name="Rhodes N."/>
            <person name="Thang M."/>
            <person name="Chan C."/>
        </authorList>
    </citation>
    <scope>NUCLEOTIDE SEQUENCE</scope>
</reference>
<dbReference type="OrthoDB" id="426233at2759"/>
<comment type="caution">
    <text evidence="1">The sequence shown here is derived from an EMBL/GenBank/DDBJ whole genome shotgun (WGS) entry which is preliminary data.</text>
</comment>
<name>A0A812UD96_SYMPI</name>
<evidence type="ECO:0000313" key="2">
    <source>
        <dbReference type="Proteomes" id="UP000649617"/>
    </source>
</evidence>
<gene>
    <name evidence="1" type="ORF">SPIL2461_LOCUS15026</name>
</gene>
<organism evidence="1 2">
    <name type="scientific">Symbiodinium pilosum</name>
    <name type="common">Dinoflagellate</name>
    <dbReference type="NCBI Taxonomy" id="2952"/>
    <lineage>
        <taxon>Eukaryota</taxon>
        <taxon>Sar</taxon>
        <taxon>Alveolata</taxon>
        <taxon>Dinophyceae</taxon>
        <taxon>Suessiales</taxon>
        <taxon>Symbiodiniaceae</taxon>
        <taxon>Symbiodinium</taxon>
    </lineage>
</organism>
<dbReference type="Proteomes" id="UP000649617">
    <property type="component" value="Unassembled WGS sequence"/>
</dbReference>
<feature type="non-terminal residue" evidence="1">
    <location>
        <position position="1"/>
    </location>
</feature>